<accession>A0AAJ0H7D9</accession>
<protein>
    <recommendedName>
        <fullName evidence="4">Secreted protein</fullName>
    </recommendedName>
</protein>
<keyword evidence="1" id="KW-0732">Signal</keyword>
<name>A0AAJ0H7D9_9PEZI</name>
<gene>
    <name evidence="2" type="ORF">B0T25DRAFT_559671</name>
</gene>
<proteinExistence type="predicted"/>
<evidence type="ECO:0000313" key="2">
    <source>
        <dbReference type="EMBL" id="KAK3341958.1"/>
    </source>
</evidence>
<feature type="signal peptide" evidence="1">
    <location>
        <begin position="1"/>
        <end position="23"/>
    </location>
</feature>
<dbReference type="EMBL" id="JAUIQD010000008">
    <property type="protein sequence ID" value="KAK3341958.1"/>
    <property type="molecule type" value="Genomic_DNA"/>
</dbReference>
<evidence type="ECO:0000313" key="3">
    <source>
        <dbReference type="Proteomes" id="UP001275084"/>
    </source>
</evidence>
<dbReference type="AlphaFoldDB" id="A0AAJ0H7D9"/>
<reference evidence="2" key="2">
    <citation type="submission" date="2023-06" db="EMBL/GenBank/DDBJ databases">
        <authorList>
            <consortium name="Lawrence Berkeley National Laboratory"/>
            <person name="Haridas S."/>
            <person name="Hensen N."/>
            <person name="Bonometti L."/>
            <person name="Westerberg I."/>
            <person name="Brannstrom I.O."/>
            <person name="Guillou S."/>
            <person name="Cros-Aarteil S."/>
            <person name="Calhoun S."/>
            <person name="Kuo A."/>
            <person name="Mondo S."/>
            <person name="Pangilinan J."/>
            <person name="Riley R."/>
            <person name="Labutti K."/>
            <person name="Andreopoulos B."/>
            <person name="Lipzen A."/>
            <person name="Chen C."/>
            <person name="Yanf M."/>
            <person name="Daum C."/>
            <person name="Ng V."/>
            <person name="Clum A."/>
            <person name="Steindorff A."/>
            <person name="Ohm R."/>
            <person name="Martin F."/>
            <person name="Silar P."/>
            <person name="Natvig D."/>
            <person name="Lalanne C."/>
            <person name="Gautier V."/>
            <person name="Ament-Velasquez S.L."/>
            <person name="Kruys A."/>
            <person name="Hutchinson M.I."/>
            <person name="Powell A.J."/>
            <person name="Barry K."/>
            <person name="Miller A.N."/>
            <person name="Grigoriev I.V."/>
            <person name="Debuchy R."/>
            <person name="Gladieux P."/>
            <person name="Thoren M.H."/>
            <person name="Johannesson H."/>
        </authorList>
    </citation>
    <scope>NUCLEOTIDE SEQUENCE</scope>
    <source>
        <strain evidence="2">CBS 955.72</strain>
    </source>
</reference>
<reference evidence="2" key="1">
    <citation type="journal article" date="2023" name="Mol. Phylogenet. Evol.">
        <title>Genome-scale phylogeny and comparative genomics of the fungal order Sordariales.</title>
        <authorList>
            <person name="Hensen N."/>
            <person name="Bonometti L."/>
            <person name="Westerberg I."/>
            <person name="Brannstrom I.O."/>
            <person name="Guillou S."/>
            <person name="Cros-Aarteil S."/>
            <person name="Calhoun S."/>
            <person name="Haridas S."/>
            <person name="Kuo A."/>
            <person name="Mondo S."/>
            <person name="Pangilinan J."/>
            <person name="Riley R."/>
            <person name="LaButti K."/>
            <person name="Andreopoulos B."/>
            <person name="Lipzen A."/>
            <person name="Chen C."/>
            <person name="Yan M."/>
            <person name="Daum C."/>
            <person name="Ng V."/>
            <person name="Clum A."/>
            <person name="Steindorff A."/>
            <person name="Ohm R.A."/>
            <person name="Martin F."/>
            <person name="Silar P."/>
            <person name="Natvig D.O."/>
            <person name="Lalanne C."/>
            <person name="Gautier V."/>
            <person name="Ament-Velasquez S.L."/>
            <person name="Kruys A."/>
            <person name="Hutchinson M.I."/>
            <person name="Powell A.J."/>
            <person name="Barry K."/>
            <person name="Miller A.N."/>
            <person name="Grigoriev I.V."/>
            <person name="Debuchy R."/>
            <person name="Gladieux P."/>
            <person name="Hiltunen Thoren M."/>
            <person name="Johannesson H."/>
        </authorList>
    </citation>
    <scope>NUCLEOTIDE SEQUENCE</scope>
    <source>
        <strain evidence="2">CBS 955.72</strain>
    </source>
</reference>
<evidence type="ECO:0000256" key="1">
    <source>
        <dbReference type="SAM" id="SignalP"/>
    </source>
</evidence>
<comment type="caution">
    <text evidence="2">The sequence shown here is derived from an EMBL/GenBank/DDBJ whole genome shotgun (WGS) entry which is preliminary data.</text>
</comment>
<keyword evidence="3" id="KW-1185">Reference proteome</keyword>
<dbReference type="Proteomes" id="UP001275084">
    <property type="component" value="Unassembled WGS sequence"/>
</dbReference>
<organism evidence="2 3">
    <name type="scientific">Lasiosphaeria hispida</name>
    <dbReference type="NCBI Taxonomy" id="260671"/>
    <lineage>
        <taxon>Eukaryota</taxon>
        <taxon>Fungi</taxon>
        <taxon>Dikarya</taxon>
        <taxon>Ascomycota</taxon>
        <taxon>Pezizomycotina</taxon>
        <taxon>Sordariomycetes</taxon>
        <taxon>Sordariomycetidae</taxon>
        <taxon>Sordariales</taxon>
        <taxon>Lasiosphaeriaceae</taxon>
        <taxon>Lasiosphaeria</taxon>
    </lineage>
</organism>
<sequence length="160" mass="18025">MRWIARALYLFVFSQLDFSVVAAVQLSAQGRKYQATPDLGRQIGCLIRHKTVGRLDGYARDMFYRYCVAAGRSLGQHWIVLLFRPQRQHLCNEGTSWRISGTLSVALTRTKVSVGTVGIFGFGQSSVRRREVSQRVPTGSNLLVCGLLESYTTYQLHIIP</sequence>
<evidence type="ECO:0008006" key="4">
    <source>
        <dbReference type="Google" id="ProtNLM"/>
    </source>
</evidence>
<feature type="chain" id="PRO_5042520163" description="Secreted protein" evidence="1">
    <location>
        <begin position="24"/>
        <end position="160"/>
    </location>
</feature>